<protein>
    <submittedName>
        <fullName evidence="2">Uncharacterized protein</fullName>
    </submittedName>
</protein>
<feature type="compositionally biased region" description="Low complexity" evidence="1">
    <location>
        <begin position="257"/>
        <end position="274"/>
    </location>
</feature>
<feature type="compositionally biased region" description="Low complexity" evidence="1">
    <location>
        <begin position="50"/>
        <end position="59"/>
    </location>
</feature>
<feature type="region of interest" description="Disordered" evidence="1">
    <location>
        <begin position="162"/>
        <end position="188"/>
    </location>
</feature>
<dbReference type="AlphaFoldDB" id="A0A197JJN7"/>
<feature type="region of interest" description="Disordered" evidence="1">
    <location>
        <begin position="34"/>
        <end position="75"/>
    </location>
</feature>
<organism evidence="2 3">
    <name type="scientific">Linnemannia elongata AG-77</name>
    <dbReference type="NCBI Taxonomy" id="1314771"/>
    <lineage>
        <taxon>Eukaryota</taxon>
        <taxon>Fungi</taxon>
        <taxon>Fungi incertae sedis</taxon>
        <taxon>Mucoromycota</taxon>
        <taxon>Mortierellomycotina</taxon>
        <taxon>Mortierellomycetes</taxon>
        <taxon>Mortierellales</taxon>
        <taxon>Mortierellaceae</taxon>
        <taxon>Linnemannia</taxon>
    </lineage>
</organism>
<feature type="region of interest" description="Disordered" evidence="1">
    <location>
        <begin position="88"/>
        <end position="126"/>
    </location>
</feature>
<feature type="compositionally biased region" description="Low complexity" evidence="1">
    <location>
        <begin position="162"/>
        <end position="177"/>
    </location>
</feature>
<evidence type="ECO:0000313" key="3">
    <source>
        <dbReference type="Proteomes" id="UP000078512"/>
    </source>
</evidence>
<feature type="compositionally biased region" description="Gly residues" evidence="1">
    <location>
        <begin position="36"/>
        <end position="49"/>
    </location>
</feature>
<dbReference type="Proteomes" id="UP000078512">
    <property type="component" value="Unassembled WGS sequence"/>
</dbReference>
<evidence type="ECO:0000313" key="2">
    <source>
        <dbReference type="EMBL" id="OAQ24579.1"/>
    </source>
</evidence>
<dbReference type="EMBL" id="KV442091">
    <property type="protein sequence ID" value="OAQ24579.1"/>
    <property type="molecule type" value="Genomic_DNA"/>
</dbReference>
<sequence length="341" mass="36817">MFSSFKEKLNTSLSTLQEKGLSTTLSTTYATTSLGTGPGLDTGVTGTGTGQTATTHVVVDSPGTAGTETTPCSEHGNVVVLAIETKDSTSLASPHSPTPSVTHQQQQAPPPPPQQQQQQQQHHGSFVSIASRISSSASSSSLFFRRPLQSTRSTADLMTVGTSTLSSSPLQPTTTGSHYFQDSSSGVSSPNRLATLVQKLTLDPQEEKASPDELNKIRDFYNQQQQQQPSGTELSTVVIEKLEILRRYEARFPGEKNSNSSSSSFNSPSSNSDNGTLKKKGTPNEKDKSVIKAGVSKMNPNEHKSELRPMRKSRLPRGMLLPPLLSSLHLHFIIDNLFRCY</sequence>
<evidence type="ECO:0000256" key="1">
    <source>
        <dbReference type="SAM" id="MobiDB-lite"/>
    </source>
</evidence>
<reference evidence="2 3" key="1">
    <citation type="submission" date="2016-05" db="EMBL/GenBank/DDBJ databases">
        <title>Genome sequencing reveals origins of a unique bacterial endosymbiosis in the earliest lineages of terrestrial Fungi.</title>
        <authorList>
            <consortium name="DOE Joint Genome Institute"/>
            <person name="Uehling J."/>
            <person name="Gryganskyi A."/>
            <person name="Hameed K."/>
            <person name="Tschaplinski T."/>
            <person name="Misztal P."/>
            <person name="Wu S."/>
            <person name="Desiro A."/>
            <person name="Vande Pol N."/>
            <person name="Du Z.-Y."/>
            <person name="Zienkiewicz A."/>
            <person name="Zienkiewicz K."/>
            <person name="Morin E."/>
            <person name="Tisserant E."/>
            <person name="Splivallo R."/>
            <person name="Hainaut M."/>
            <person name="Henrissat B."/>
            <person name="Ohm R."/>
            <person name="Kuo A."/>
            <person name="Yan J."/>
            <person name="Lipzen A."/>
            <person name="Nolan M."/>
            <person name="Labutti K."/>
            <person name="Barry K."/>
            <person name="Goldstein A."/>
            <person name="Labbe J."/>
            <person name="Schadt C."/>
            <person name="Tuskan G."/>
            <person name="Grigoriev I."/>
            <person name="Martin F."/>
            <person name="Vilgalys R."/>
            <person name="Bonito G."/>
        </authorList>
    </citation>
    <scope>NUCLEOTIDE SEQUENCE [LARGE SCALE GENOMIC DNA]</scope>
    <source>
        <strain evidence="2 3">AG-77</strain>
    </source>
</reference>
<feature type="compositionally biased region" description="Polar residues" evidence="1">
    <location>
        <begin position="88"/>
        <end position="103"/>
    </location>
</feature>
<accession>A0A197JJN7</accession>
<keyword evidence="3" id="KW-1185">Reference proteome</keyword>
<dbReference type="OrthoDB" id="1926336at2759"/>
<feature type="region of interest" description="Disordered" evidence="1">
    <location>
        <begin position="253"/>
        <end position="308"/>
    </location>
</feature>
<feature type="compositionally biased region" description="Polar residues" evidence="1">
    <location>
        <begin position="178"/>
        <end position="188"/>
    </location>
</feature>
<name>A0A197JJN7_9FUNG</name>
<proteinExistence type="predicted"/>
<gene>
    <name evidence="2" type="ORF">K457DRAFT_827111</name>
</gene>